<dbReference type="EMBL" id="HBUE01262978">
    <property type="protein sequence ID" value="CAG6560031.1"/>
    <property type="molecule type" value="Transcribed_RNA"/>
</dbReference>
<protein>
    <submittedName>
        <fullName evidence="1">(northern house mosquito) hypothetical protein</fullName>
    </submittedName>
</protein>
<reference evidence="1" key="1">
    <citation type="submission" date="2021-05" db="EMBL/GenBank/DDBJ databases">
        <authorList>
            <person name="Alioto T."/>
            <person name="Alioto T."/>
            <person name="Gomez Garrido J."/>
        </authorList>
    </citation>
    <scope>NUCLEOTIDE SEQUENCE</scope>
</reference>
<sequence>MFSDVVSRICNFFKQPWTRRFHGTVANLCVQKQIFIYEMQLYKHHVAKKYIDQCVGLDYKTVEIIRLMYVADESFSIYNWKCLQRRCYLKCKILCPILHIR</sequence>
<organism evidence="1">
    <name type="scientific">Culex pipiens</name>
    <name type="common">House mosquito</name>
    <dbReference type="NCBI Taxonomy" id="7175"/>
    <lineage>
        <taxon>Eukaryota</taxon>
        <taxon>Metazoa</taxon>
        <taxon>Ecdysozoa</taxon>
        <taxon>Arthropoda</taxon>
        <taxon>Hexapoda</taxon>
        <taxon>Insecta</taxon>
        <taxon>Pterygota</taxon>
        <taxon>Neoptera</taxon>
        <taxon>Endopterygota</taxon>
        <taxon>Diptera</taxon>
        <taxon>Nematocera</taxon>
        <taxon>Culicoidea</taxon>
        <taxon>Culicidae</taxon>
        <taxon>Culicinae</taxon>
        <taxon>Culicini</taxon>
        <taxon>Culex</taxon>
        <taxon>Culex</taxon>
    </lineage>
</organism>
<dbReference type="EMBL" id="HBUE01262973">
    <property type="protein sequence ID" value="CAG6560023.1"/>
    <property type="molecule type" value="Transcribed_RNA"/>
</dbReference>
<accession>A0A8D8DFG3</accession>
<dbReference type="EMBL" id="HBUE01157860">
    <property type="protein sequence ID" value="CAG6508682.1"/>
    <property type="molecule type" value="Transcribed_RNA"/>
</dbReference>
<dbReference type="EMBL" id="HBUE01262984">
    <property type="protein sequence ID" value="CAG6560040.1"/>
    <property type="molecule type" value="Transcribed_RNA"/>
</dbReference>
<dbReference type="EMBL" id="HBUE01262975">
    <property type="protein sequence ID" value="CAG6560026.1"/>
    <property type="molecule type" value="Transcribed_RNA"/>
</dbReference>
<dbReference type="EMBL" id="HBUE01157850">
    <property type="protein sequence ID" value="CAG6508667.1"/>
    <property type="molecule type" value="Transcribed_RNA"/>
</dbReference>
<evidence type="ECO:0000313" key="1">
    <source>
        <dbReference type="EMBL" id="CAG6508672.1"/>
    </source>
</evidence>
<dbReference type="EMBL" id="HBUE01157858">
    <property type="protein sequence ID" value="CAG6508679.1"/>
    <property type="molecule type" value="Transcribed_RNA"/>
</dbReference>
<dbReference type="AlphaFoldDB" id="A0A8D8DFG3"/>
<dbReference type="EMBL" id="HBUE01262976">
    <property type="protein sequence ID" value="CAG6560028.1"/>
    <property type="molecule type" value="Transcribed_RNA"/>
</dbReference>
<dbReference type="EMBL" id="HBUE01157852">
    <property type="protein sequence ID" value="CAG6508670.1"/>
    <property type="molecule type" value="Transcribed_RNA"/>
</dbReference>
<dbReference type="EMBL" id="HBUE01157853">
    <property type="protein sequence ID" value="CAG6508672.1"/>
    <property type="molecule type" value="Transcribed_RNA"/>
</dbReference>
<dbReference type="EMBL" id="HBUE01262983">
    <property type="protein sequence ID" value="CAG6560038.1"/>
    <property type="molecule type" value="Transcribed_RNA"/>
</dbReference>
<dbReference type="EMBL" id="HBUE01157861">
    <property type="protein sequence ID" value="CAG6508684.1"/>
    <property type="molecule type" value="Transcribed_RNA"/>
</dbReference>
<proteinExistence type="predicted"/>
<dbReference type="EMBL" id="HBUE01157855">
    <property type="protein sequence ID" value="CAG6508675.1"/>
    <property type="molecule type" value="Transcribed_RNA"/>
</dbReference>
<name>A0A8D8DFG3_CULPI</name>
<dbReference type="EMBL" id="HBUE01262981">
    <property type="protein sequence ID" value="CAG6560035.1"/>
    <property type="molecule type" value="Transcribed_RNA"/>
</dbReference>